<keyword evidence="1" id="KW-0812">Transmembrane</keyword>
<evidence type="ECO:0000259" key="3">
    <source>
        <dbReference type="Pfam" id="PF17479"/>
    </source>
</evidence>
<accession>A0A1F7WHS3</accession>
<reference evidence="4 5" key="1">
    <citation type="journal article" date="2016" name="Nat. Commun.">
        <title>Thousands of microbial genomes shed light on interconnected biogeochemical processes in an aquifer system.</title>
        <authorList>
            <person name="Anantharaman K."/>
            <person name="Brown C.T."/>
            <person name="Hug L.A."/>
            <person name="Sharon I."/>
            <person name="Castelle C.J."/>
            <person name="Probst A.J."/>
            <person name="Thomas B.C."/>
            <person name="Singh A."/>
            <person name="Wilkins M.J."/>
            <person name="Karaoz U."/>
            <person name="Brodie E.L."/>
            <person name="Williams K.H."/>
            <person name="Hubbard S.S."/>
            <person name="Banfield J.F."/>
        </authorList>
    </citation>
    <scope>NUCLEOTIDE SEQUENCE [LARGE SCALE GENOMIC DNA]</scope>
</reference>
<dbReference type="Pfam" id="PF17479">
    <property type="entry name" value="DUF3048_C"/>
    <property type="match status" value="1"/>
</dbReference>
<organism evidence="4 5">
    <name type="scientific">Candidatus Woesebacteria bacterium GWA1_41_8</name>
    <dbReference type="NCBI Taxonomy" id="1802471"/>
    <lineage>
        <taxon>Bacteria</taxon>
        <taxon>Candidatus Woeseibacteriota</taxon>
    </lineage>
</organism>
<sequence>MNKLKNFLSSKSFMVLVTFIGLYMLSSGASWAIFSYLRGNPSISITPEGISGARSKIDESLPKTESCPANGKLFTEPERAIWETHRPIAAVIENHLEARPQSGLSKADLIYEVVAEGGITRFLSVFYCGVAASDVRIGPIRSARIYLINWATEYGTPLFVHVGGANNVCNNCFGGVKAPGTVAKQVLALEELIKLGWRSATGNDLDAGANVGYPAVWRDPERIPGVAYEHTYMGSTDKLYQVGVDRGFAYKDENGDPWSKDLYEWKFVDEKPLATPKASDITFEFWQNQSDYDVEWQYDKTNNSYTRFNGGKPHIDLDTKEQLTAKNVLVQFVKEQGPVDSEKHMFYTTIGSGDIILFQNGDVVNGTWEKASQAERTKFYDSTGSEIKFVRGVIWIEAVPSGNDVNY</sequence>
<evidence type="ECO:0008006" key="6">
    <source>
        <dbReference type="Google" id="ProtNLM"/>
    </source>
</evidence>
<feature type="domain" description="DUF3048" evidence="3">
    <location>
        <begin position="283"/>
        <end position="396"/>
    </location>
</feature>
<proteinExistence type="predicted"/>
<keyword evidence="1" id="KW-1133">Transmembrane helix</keyword>
<dbReference type="Pfam" id="PF11258">
    <property type="entry name" value="DUF3048"/>
    <property type="match status" value="1"/>
</dbReference>
<dbReference type="EMBL" id="MGFJ01000023">
    <property type="protein sequence ID" value="OGM02353.1"/>
    <property type="molecule type" value="Genomic_DNA"/>
</dbReference>
<protein>
    <recommendedName>
        <fullName evidence="6">DUF3048 domain-containing protein</fullName>
    </recommendedName>
</protein>
<evidence type="ECO:0000313" key="4">
    <source>
        <dbReference type="EMBL" id="OGM02353.1"/>
    </source>
</evidence>
<feature type="transmembrane region" description="Helical" evidence="1">
    <location>
        <begin position="12"/>
        <end position="34"/>
    </location>
</feature>
<dbReference type="STRING" id="1802471.A2115_03265"/>
<dbReference type="Gene3D" id="3.50.90.10">
    <property type="entry name" value="YerB-like"/>
    <property type="match status" value="1"/>
</dbReference>
<dbReference type="InterPro" id="IPR023158">
    <property type="entry name" value="YerB-like_sf"/>
</dbReference>
<evidence type="ECO:0000256" key="1">
    <source>
        <dbReference type="SAM" id="Phobius"/>
    </source>
</evidence>
<feature type="domain" description="DUF3048" evidence="2">
    <location>
        <begin position="83"/>
        <end position="168"/>
    </location>
</feature>
<dbReference type="InterPro" id="IPR021416">
    <property type="entry name" value="DUF3048_N"/>
</dbReference>
<keyword evidence="1" id="KW-0472">Membrane</keyword>
<evidence type="ECO:0000259" key="2">
    <source>
        <dbReference type="Pfam" id="PF11258"/>
    </source>
</evidence>
<gene>
    <name evidence="4" type="ORF">A2115_03265</name>
</gene>
<dbReference type="Proteomes" id="UP000176198">
    <property type="component" value="Unassembled WGS sequence"/>
</dbReference>
<comment type="caution">
    <text evidence="4">The sequence shown here is derived from an EMBL/GenBank/DDBJ whole genome shotgun (WGS) entry which is preliminary data.</text>
</comment>
<dbReference type="AlphaFoldDB" id="A0A1F7WHS3"/>
<dbReference type="InterPro" id="IPR035328">
    <property type="entry name" value="DUF3048_C"/>
</dbReference>
<name>A0A1F7WHS3_9BACT</name>
<evidence type="ECO:0000313" key="5">
    <source>
        <dbReference type="Proteomes" id="UP000176198"/>
    </source>
</evidence>
<dbReference type="SUPFAM" id="SSF159774">
    <property type="entry name" value="YerB-like"/>
    <property type="match status" value="2"/>
</dbReference>